<dbReference type="Proteomes" id="UP001589891">
    <property type="component" value="Unassembled WGS sequence"/>
</dbReference>
<evidence type="ECO:0000313" key="2">
    <source>
        <dbReference type="EMBL" id="MFC0710778.1"/>
    </source>
</evidence>
<reference evidence="2 3" key="1">
    <citation type="submission" date="2024-09" db="EMBL/GenBank/DDBJ databases">
        <authorList>
            <person name="Sun Q."/>
            <person name="Mori K."/>
        </authorList>
    </citation>
    <scope>NUCLEOTIDE SEQUENCE [LARGE SCALE GENOMIC DNA]</scope>
    <source>
        <strain evidence="2 3">NCAIM B.01794</strain>
    </source>
</reference>
<protein>
    <submittedName>
        <fullName evidence="2">Cytochrome c oxidase subunit CcoM</fullName>
    </submittedName>
</protein>
<feature type="transmembrane region" description="Helical" evidence="1">
    <location>
        <begin position="6"/>
        <end position="29"/>
    </location>
</feature>
<dbReference type="NCBIfam" id="NF041600">
    <property type="entry name" value="cyt_ox_CcoM"/>
    <property type="match status" value="1"/>
</dbReference>
<evidence type="ECO:0000313" key="3">
    <source>
        <dbReference type="Proteomes" id="UP001589891"/>
    </source>
</evidence>
<sequence length="36" mass="3911">MLVDEIVVAGTAVAGLIFVFTSGIGYFIWKDTGKYK</sequence>
<dbReference type="RefSeq" id="WP_376947206.1">
    <property type="nucleotide sequence ID" value="NZ_CP171449.1"/>
</dbReference>
<dbReference type="InterPro" id="IPR048085">
    <property type="entry name" value="Cyt_ox_CcoM-like"/>
</dbReference>
<evidence type="ECO:0000256" key="1">
    <source>
        <dbReference type="SAM" id="Phobius"/>
    </source>
</evidence>
<name>A0ABV6SNK5_AZOPA</name>
<dbReference type="EMBL" id="JBHLSS010000096">
    <property type="protein sequence ID" value="MFC0710778.1"/>
    <property type="molecule type" value="Genomic_DNA"/>
</dbReference>
<keyword evidence="1" id="KW-0472">Membrane</keyword>
<proteinExistence type="predicted"/>
<comment type="caution">
    <text evidence="2">The sequence shown here is derived from an EMBL/GenBank/DDBJ whole genome shotgun (WGS) entry which is preliminary data.</text>
</comment>
<accession>A0ABV6SNK5</accession>
<gene>
    <name evidence="2" type="primary">ccoM</name>
    <name evidence="2" type="ORF">ACFFGX_14875</name>
</gene>
<keyword evidence="3" id="KW-1185">Reference proteome</keyword>
<keyword evidence="1" id="KW-1133">Transmembrane helix</keyword>
<keyword evidence="1" id="KW-0812">Transmembrane</keyword>
<organism evidence="2 3">
    <name type="scientific">Azorhizophilus paspali</name>
    <name type="common">Azotobacter paspali</name>
    <dbReference type="NCBI Taxonomy" id="69963"/>
    <lineage>
        <taxon>Bacteria</taxon>
        <taxon>Pseudomonadati</taxon>
        <taxon>Pseudomonadota</taxon>
        <taxon>Gammaproteobacteria</taxon>
        <taxon>Pseudomonadales</taxon>
        <taxon>Pseudomonadaceae</taxon>
        <taxon>Azorhizophilus</taxon>
    </lineage>
</organism>